<comment type="caution">
    <text evidence="5">The sequence shown here is derived from an EMBL/GenBank/DDBJ whole genome shotgun (WGS) entry which is preliminary data.</text>
</comment>
<evidence type="ECO:0000256" key="2">
    <source>
        <dbReference type="ARBA" id="ARBA00023125"/>
    </source>
</evidence>
<dbReference type="PROSITE" id="PS01124">
    <property type="entry name" value="HTH_ARAC_FAMILY_2"/>
    <property type="match status" value="1"/>
</dbReference>
<gene>
    <name evidence="5" type="ORF">PACILC2_53460</name>
</gene>
<dbReference type="InterPro" id="IPR018060">
    <property type="entry name" value="HTH_AraC"/>
</dbReference>
<evidence type="ECO:0000313" key="5">
    <source>
        <dbReference type="EMBL" id="GIQ66778.1"/>
    </source>
</evidence>
<dbReference type="SMART" id="SM00342">
    <property type="entry name" value="HTH_ARAC"/>
    <property type="match status" value="1"/>
</dbReference>
<dbReference type="Gene3D" id="2.60.120.10">
    <property type="entry name" value="Jelly Rolls"/>
    <property type="match status" value="1"/>
</dbReference>
<dbReference type="InterPro" id="IPR037923">
    <property type="entry name" value="HTH-like"/>
</dbReference>
<dbReference type="InterPro" id="IPR014710">
    <property type="entry name" value="RmlC-like_jellyroll"/>
</dbReference>
<evidence type="ECO:0000256" key="3">
    <source>
        <dbReference type="ARBA" id="ARBA00023163"/>
    </source>
</evidence>
<dbReference type="Gene3D" id="1.10.10.60">
    <property type="entry name" value="Homeodomain-like"/>
    <property type="match status" value="2"/>
</dbReference>
<accession>A0ABQ4NEW5</accession>
<dbReference type="InterPro" id="IPR009057">
    <property type="entry name" value="Homeodomain-like_sf"/>
</dbReference>
<name>A0ABQ4NEW5_9BACL</name>
<dbReference type="RefSeq" id="WP_213531381.1">
    <property type="nucleotide sequence ID" value="NZ_BOVJ01000208.1"/>
</dbReference>
<evidence type="ECO:0000259" key="4">
    <source>
        <dbReference type="PROSITE" id="PS01124"/>
    </source>
</evidence>
<dbReference type="Pfam" id="PF12833">
    <property type="entry name" value="HTH_18"/>
    <property type="match status" value="1"/>
</dbReference>
<sequence length="286" mass="33520">MREHHPNPASHLKELIELFDREWHRFSFPSFGFWRNRGWNGAGSGFELNFYTRGENTVIQDKRTMSFRQGDLIFVSDNVRHSFCRDGSFDLYYLMFQFDRPDLNARMRHLFDQLDIGSTPVSMPGLQADFRNLMTELRMGRKMSVMAKHYFLHIFVKIYMDQMQRSGHRNRHEQIVRQVIEDIQEELDASGKILLPAVAARYSLNERYLNHIFKSVTGMTLGKYILSVRIEGAKRLLETTSLPITEIAVVGGFYDGAHFTKAFKASEAMTPQEYRKQHAYLHIRPD</sequence>
<organism evidence="5 6">
    <name type="scientific">Paenibacillus cisolokensis</name>
    <dbReference type="NCBI Taxonomy" id="1658519"/>
    <lineage>
        <taxon>Bacteria</taxon>
        <taxon>Bacillati</taxon>
        <taxon>Bacillota</taxon>
        <taxon>Bacilli</taxon>
        <taxon>Bacillales</taxon>
        <taxon>Paenibacillaceae</taxon>
        <taxon>Paenibacillus</taxon>
    </lineage>
</organism>
<keyword evidence="3" id="KW-0804">Transcription</keyword>
<dbReference type="EMBL" id="BOVJ01000208">
    <property type="protein sequence ID" value="GIQ66778.1"/>
    <property type="molecule type" value="Genomic_DNA"/>
</dbReference>
<dbReference type="InterPro" id="IPR018062">
    <property type="entry name" value="HTH_AraC-typ_CS"/>
</dbReference>
<keyword evidence="1" id="KW-0805">Transcription regulation</keyword>
<protein>
    <recommendedName>
        <fullName evidence="4">HTH araC/xylS-type domain-containing protein</fullName>
    </recommendedName>
</protein>
<dbReference type="Proteomes" id="UP000680304">
    <property type="component" value="Unassembled WGS sequence"/>
</dbReference>
<keyword evidence="6" id="KW-1185">Reference proteome</keyword>
<evidence type="ECO:0000256" key="1">
    <source>
        <dbReference type="ARBA" id="ARBA00023015"/>
    </source>
</evidence>
<dbReference type="SUPFAM" id="SSF51215">
    <property type="entry name" value="Regulatory protein AraC"/>
    <property type="match status" value="1"/>
</dbReference>
<proteinExistence type="predicted"/>
<dbReference type="SUPFAM" id="SSF46689">
    <property type="entry name" value="Homeodomain-like"/>
    <property type="match status" value="1"/>
</dbReference>
<dbReference type="PROSITE" id="PS00041">
    <property type="entry name" value="HTH_ARAC_FAMILY_1"/>
    <property type="match status" value="1"/>
</dbReference>
<dbReference type="PANTHER" id="PTHR43280">
    <property type="entry name" value="ARAC-FAMILY TRANSCRIPTIONAL REGULATOR"/>
    <property type="match status" value="1"/>
</dbReference>
<reference evidence="5 6" key="1">
    <citation type="submission" date="2021-04" db="EMBL/GenBank/DDBJ databases">
        <title>Draft genome sequence of Paenibacillus cisolokensis, LC2-13A.</title>
        <authorList>
            <person name="Uke A."/>
            <person name="Chhe C."/>
            <person name="Baramee S."/>
            <person name="Kosugi A."/>
        </authorList>
    </citation>
    <scope>NUCLEOTIDE SEQUENCE [LARGE SCALE GENOMIC DNA]</scope>
    <source>
        <strain evidence="5 6">LC2-13A</strain>
    </source>
</reference>
<dbReference type="PANTHER" id="PTHR43280:SF2">
    <property type="entry name" value="HTH-TYPE TRANSCRIPTIONAL REGULATOR EXSA"/>
    <property type="match status" value="1"/>
</dbReference>
<keyword evidence="2" id="KW-0238">DNA-binding</keyword>
<evidence type="ECO:0000313" key="6">
    <source>
        <dbReference type="Proteomes" id="UP000680304"/>
    </source>
</evidence>
<feature type="domain" description="HTH araC/xylS-type" evidence="4">
    <location>
        <begin position="177"/>
        <end position="277"/>
    </location>
</feature>